<gene>
    <name evidence="3" type="ORF">CDEST_08999</name>
</gene>
<feature type="region of interest" description="Disordered" evidence="1">
    <location>
        <begin position="294"/>
        <end position="337"/>
    </location>
</feature>
<feature type="chain" id="PRO_5043982596" description="GPI anchored protein" evidence="2">
    <location>
        <begin position="22"/>
        <end position="424"/>
    </location>
</feature>
<evidence type="ECO:0000256" key="1">
    <source>
        <dbReference type="SAM" id="MobiDB-lite"/>
    </source>
</evidence>
<dbReference type="GeneID" id="87945502"/>
<evidence type="ECO:0000313" key="4">
    <source>
        <dbReference type="Proteomes" id="UP001322277"/>
    </source>
</evidence>
<name>A0AAX4ILU9_9PEZI</name>
<dbReference type="RefSeq" id="XP_062781209.1">
    <property type="nucleotide sequence ID" value="XM_062925158.1"/>
</dbReference>
<protein>
    <recommendedName>
        <fullName evidence="5">GPI anchored protein</fullName>
    </recommendedName>
</protein>
<dbReference type="KEGG" id="cdet:87945502"/>
<evidence type="ECO:0000256" key="2">
    <source>
        <dbReference type="SAM" id="SignalP"/>
    </source>
</evidence>
<proteinExistence type="predicted"/>
<evidence type="ECO:0000313" key="3">
    <source>
        <dbReference type="EMBL" id="WQF83985.1"/>
    </source>
</evidence>
<sequence>MLVSTLLLALTGLIHLPITLAATNPQHPLHHDAAAPLPHRGLLPGAASSLLSFGLASSATTTPSCAPALQKACDGKCIPSTGDCCATGTGGYCEPGKHCVPGGCCRDGNTCSSGPPQGCSAGRVLCNRLCVPNGAVCCPLAGYCNAGETCAADGSFCTRSSSSSPSTSVKSTISTSSGDKSGSKGGQCVADKVPCVNECIPMGKRCCTTYYCNAGETCEPDGKCGPMPSAKGGAGGGGGVGGGVIQCGKGSTLCGTGCMPTGEVCCETYYCFAGQTCAGNGQCRINGTTRAGGAPATAPTTASLPRSTASLPRSTASLPRSTASLRSTTTLGGSSLSPSKIKATAVKTMVVTDDEETATASSALSSSAPTTTKTSAMEATTKVTAVATVTTGLTTSTTAGSGVGPAGRKPGGAVLVAGLLAAVI</sequence>
<keyword evidence="2" id="KW-0732">Signal</keyword>
<feature type="signal peptide" evidence="2">
    <location>
        <begin position="1"/>
        <end position="21"/>
    </location>
</feature>
<keyword evidence="4" id="KW-1185">Reference proteome</keyword>
<dbReference type="EMBL" id="CP137309">
    <property type="protein sequence ID" value="WQF83985.1"/>
    <property type="molecule type" value="Genomic_DNA"/>
</dbReference>
<evidence type="ECO:0008006" key="5">
    <source>
        <dbReference type="Google" id="ProtNLM"/>
    </source>
</evidence>
<organism evidence="3 4">
    <name type="scientific">Colletotrichum destructivum</name>
    <dbReference type="NCBI Taxonomy" id="34406"/>
    <lineage>
        <taxon>Eukaryota</taxon>
        <taxon>Fungi</taxon>
        <taxon>Dikarya</taxon>
        <taxon>Ascomycota</taxon>
        <taxon>Pezizomycotina</taxon>
        <taxon>Sordariomycetes</taxon>
        <taxon>Hypocreomycetidae</taxon>
        <taxon>Glomerellales</taxon>
        <taxon>Glomerellaceae</taxon>
        <taxon>Colletotrichum</taxon>
        <taxon>Colletotrichum destructivum species complex</taxon>
    </lineage>
</organism>
<accession>A0AAX4ILU9</accession>
<feature type="region of interest" description="Disordered" evidence="1">
    <location>
        <begin position="159"/>
        <end position="187"/>
    </location>
</feature>
<feature type="compositionally biased region" description="Low complexity" evidence="1">
    <location>
        <begin position="159"/>
        <end position="180"/>
    </location>
</feature>
<reference evidence="4" key="1">
    <citation type="journal article" date="2023" name="bioRxiv">
        <title>Complete genome of the Medicago anthracnose fungus, Colletotrichum destructivum, reveals a mini-chromosome-like region within a core chromosome.</title>
        <authorList>
            <person name="Lapalu N."/>
            <person name="Simon A."/>
            <person name="Lu A."/>
            <person name="Plaumann P.-L."/>
            <person name="Amselem J."/>
            <person name="Pigne S."/>
            <person name="Auger A."/>
            <person name="Koch C."/>
            <person name="Dallery J.-F."/>
            <person name="O'Connell R.J."/>
        </authorList>
    </citation>
    <scope>NUCLEOTIDE SEQUENCE [LARGE SCALE GENOMIC DNA]</scope>
    <source>
        <strain evidence="4">CBS 520.97</strain>
    </source>
</reference>
<dbReference type="AlphaFoldDB" id="A0AAX4ILU9"/>
<dbReference type="Proteomes" id="UP001322277">
    <property type="component" value="Chromosome 5"/>
</dbReference>